<comment type="caution">
    <text evidence="2">The sequence shown here is derived from an EMBL/GenBank/DDBJ whole genome shotgun (WGS) entry which is preliminary data.</text>
</comment>
<feature type="compositionally biased region" description="Low complexity" evidence="1">
    <location>
        <begin position="37"/>
        <end position="53"/>
    </location>
</feature>
<proteinExistence type="predicted"/>
<gene>
    <name evidence="2" type="ORF">DHEL01_v205995</name>
</gene>
<evidence type="ECO:0000256" key="1">
    <source>
        <dbReference type="SAM" id="MobiDB-lite"/>
    </source>
</evidence>
<dbReference type="InParanoid" id="A0A2P5HZE7"/>
<dbReference type="Proteomes" id="UP000094444">
    <property type="component" value="Unassembled WGS sequence"/>
</dbReference>
<name>A0A2P5HZE7_DIAHE</name>
<organism evidence="2 3">
    <name type="scientific">Diaporthe helianthi</name>
    <dbReference type="NCBI Taxonomy" id="158607"/>
    <lineage>
        <taxon>Eukaryota</taxon>
        <taxon>Fungi</taxon>
        <taxon>Dikarya</taxon>
        <taxon>Ascomycota</taxon>
        <taxon>Pezizomycotina</taxon>
        <taxon>Sordariomycetes</taxon>
        <taxon>Sordariomycetidae</taxon>
        <taxon>Diaporthales</taxon>
        <taxon>Diaporthaceae</taxon>
        <taxon>Diaporthe</taxon>
    </lineage>
</organism>
<dbReference type="OrthoDB" id="4576988at2759"/>
<protein>
    <recommendedName>
        <fullName evidence="4">PX domain-containing protein</fullName>
    </recommendedName>
</protein>
<evidence type="ECO:0000313" key="3">
    <source>
        <dbReference type="Proteomes" id="UP000094444"/>
    </source>
</evidence>
<reference evidence="2" key="1">
    <citation type="submission" date="2017-09" db="EMBL/GenBank/DDBJ databases">
        <title>Polyketide synthases of a Diaporthe helianthi virulent isolate.</title>
        <authorList>
            <person name="Baroncelli R."/>
        </authorList>
    </citation>
    <scope>NUCLEOTIDE SEQUENCE [LARGE SCALE GENOMIC DNA]</scope>
    <source>
        <strain evidence="2">7/96</strain>
    </source>
</reference>
<dbReference type="AlphaFoldDB" id="A0A2P5HZE7"/>
<evidence type="ECO:0000313" key="2">
    <source>
        <dbReference type="EMBL" id="POS75617.1"/>
    </source>
</evidence>
<feature type="compositionally biased region" description="Polar residues" evidence="1">
    <location>
        <begin position="18"/>
        <end position="33"/>
    </location>
</feature>
<dbReference type="InterPro" id="IPR036871">
    <property type="entry name" value="PX_dom_sf"/>
</dbReference>
<dbReference type="GO" id="GO:0035091">
    <property type="term" value="F:phosphatidylinositol binding"/>
    <property type="evidence" value="ECO:0007669"/>
    <property type="project" value="InterPro"/>
</dbReference>
<sequence length="196" mass="22963">MHIQIAYQPQPDELRSRQAPTVSRKTPARSTTDTVHRQQLLQQLQRQHQQAKQQKQDEEQQQQQQQQQQTRLAINPLKPQFHSRKCHHTYNATRHLPQAVWIRSARLSKDENDSPTVIYEVVLCYDHNRACTVTRAWDDFQKLKSGLGTWRNAPAYSSPRDVDGLQRFLCEAISNKGREIAMEFFLRRRMDDCGGS</sequence>
<evidence type="ECO:0008006" key="4">
    <source>
        <dbReference type="Google" id="ProtNLM"/>
    </source>
</evidence>
<feature type="region of interest" description="Disordered" evidence="1">
    <location>
        <begin position="1"/>
        <end position="70"/>
    </location>
</feature>
<keyword evidence="3" id="KW-1185">Reference proteome</keyword>
<accession>A0A2P5HZE7</accession>
<dbReference type="SUPFAM" id="SSF64268">
    <property type="entry name" value="PX domain"/>
    <property type="match status" value="1"/>
</dbReference>
<dbReference type="EMBL" id="MAVT02000465">
    <property type="protein sequence ID" value="POS75617.1"/>
    <property type="molecule type" value="Genomic_DNA"/>
</dbReference>